<feature type="region of interest" description="Disordered" evidence="1">
    <location>
        <begin position="1"/>
        <end position="72"/>
    </location>
</feature>
<feature type="compositionally biased region" description="Low complexity" evidence="1">
    <location>
        <begin position="434"/>
        <end position="448"/>
    </location>
</feature>
<feature type="compositionally biased region" description="Gly residues" evidence="1">
    <location>
        <begin position="535"/>
        <end position="545"/>
    </location>
</feature>
<evidence type="ECO:0000313" key="3">
    <source>
        <dbReference type="Proteomes" id="UP000815325"/>
    </source>
</evidence>
<feature type="compositionally biased region" description="Basic and acidic residues" evidence="1">
    <location>
        <begin position="33"/>
        <end position="48"/>
    </location>
</feature>
<dbReference type="EMBL" id="MU069925">
    <property type="protein sequence ID" value="KAF5831733.1"/>
    <property type="molecule type" value="Genomic_DNA"/>
</dbReference>
<feature type="compositionally biased region" description="Polar residues" evidence="1">
    <location>
        <begin position="1302"/>
        <end position="1322"/>
    </location>
</feature>
<feature type="compositionally biased region" description="Polar residues" evidence="1">
    <location>
        <begin position="595"/>
        <end position="609"/>
    </location>
</feature>
<dbReference type="Proteomes" id="UP000815325">
    <property type="component" value="Unassembled WGS sequence"/>
</dbReference>
<reference evidence="2" key="1">
    <citation type="submission" date="2017-08" db="EMBL/GenBank/DDBJ databases">
        <authorList>
            <person name="Polle J.E."/>
            <person name="Barry K."/>
            <person name="Cushman J."/>
            <person name="Schmutz J."/>
            <person name="Tran D."/>
            <person name="Hathwaick L.T."/>
            <person name="Yim W.C."/>
            <person name="Jenkins J."/>
            <person name="Mckie-Krisberg Z.M."/>
            <person name="Prochnik S."/>
            <person name="Lindquist E."/>
            <person name="Dockter R.B."/>
            <person name="Adam C."/>
            <person name="Molina H."/>
            <person name="Bunkerborg J."/>
            <person name="Jin E."/>
            <person name="Buchheim M."/>
            <person name="Magnuson J."/>
        </authorList>
    </citation>
    <scope>NUCLEOTIDE SEQUENCE</scope>
    <source>
        <strain evidence="2">CCAP 19/18</strain>
    </source>
</reference>
<feature type="region of interest" description="Disordered" evidence="1">
    <location>
        <begin position="414"/>
        <end position="471"/>
    </location>
</feature>
<feature type="region of interest" description="Disordered" evidence="1">
    <location>
        <begin position="151"/>
        <end position="196"/>
    </location>
</feature>
<feature type="compositionally biased region" description="Polar residues" evidence="1">
    <location>
        <begin position="1046"/>
        <end position="1055"/>
    </location>
</feature>
<protein>
    <submittedName>
        <fullName evidence="2">Uncharacterized protein</fullName>
    </submittedName>
</protein>
<feature type="compositionally biased region" description="Polar residues" evidence="1">
    <location>
        <begin position="1118"/>
        <end position="1130"/>
    </location>
</feature>
<feature type="compositionally biased region" description="Low complexity" evidence="1">
    <location>
        <begin position="1344"/>
        <end position="1370"/>
    </location>
</feature>
<keyword evidence="3" id="KW-1185">Reference proteome</keyword>
<feature type="compositionally biased region" description="Low complexity" evidence="1">
    <location>
        <begin position="1132"/>
        <end position="1143"/>
    </location>
</feature>
<feature type="compositionally biased region" description="Low complexity" evidence="1">
    <location>
        <begin position="999"/>
        <end position="1023"/>
    </location>
</feature>
<feature type="compositionally biased region" description="Low complexity" evidence="1">
    <location>
        <begin position="695"/>
        <end position="716"/>
    </location>
</feature>
<gene>
    <name evidence="2" type="ORF">DUNSADRAFT_12680</name>
</gene>
<proteinExistence type="predicted"/>
<feature type="compositionally biased region" description="Low complexity" evidence="1">
    <location>
        <begin position="939"/>
        <end position="954"/>
    </location>
</feature>
<evidence type="ECO:0000313" key="2">
    <source>
        <dbReference type="EMBL" id="KAF5831733.1"/>
    </source>
</evidence>
<feature type="compositionally biased region" description="Low complexity" evidence="1">
    <location>
        <begin position="367"/>
        <end position="377"/>
    </location>
</feature>
<feature type="region of interest" description="Disordered" evidence="1">
    <location>
        <begin position="531"/>
        <end position="764"/>
    </location>
</feature>
<feature type="compositionally biased region" description="Low complexity" evidence="1">
    <location>
        <begin position="1395"/>
        <end position="1411"/>
    </location>
</feature>
<feature type="compositionally biased region" description="Basic and acidic residues" evidence="1">
    <location>
        <begin position="921"/>
        <end position="933"/>
    </location>
</feature>
<evidence type="ECO:0000256" key="1">
    <source>
        <dbReference type="SAM" id="MobiDB-lite"/>
    </source>
</evidence>
<feature type="region of interest" description="Disordered" evidence="1">
    <location>
        <begin position="1110"/>
        <end position="1165"/>
    </location>
</feature>
<feature type="compositionally biased region" description="Low complexity" evidence="1">
    <location>
        <begin position="267"/>
        <end position="280"/>
    </location>
</feature>
<feature type="compositionally biased region" description="Polar residues" evidence="1">
    <location>
        <begin position="852"/>
        <end position="865"/>
    </location>
</feature>
<feature type="compositionally biased region" description="Polar residues" evidence="1">
    <location>
        <begin position="281"/>
        <end position="290"/>
    </location>
</feature>
<feature type="compositionally biased region" description="Low complexity" evidence="1">
    <location>
        <begin position="1201"/>
        <end position="1210"/>
    </location>
</feature>
<feature type="compositionally biased region" description="Polar residues" evidence="1">
    <location>
        <begin position="1"/>
        <end position="12"/>
    </location>
</feature>
<feature type="compositionally biased region" description="Polar residues" evidence="1">
    <location>
        <begin position="414"/>
        <end position="424"/>
    </location>
</feature>
<feature type="compositionally biased region" description="Pro residues" evidence="1">
    <location>
        <begin position="1024"/>
        <end position="1033"/>
    </location>
</feature>
<feature type="compositionally biased region" description="Polar residues" evidence="1">
    <location>
        <begin position="623"/>
        <end position="660"/>
    </location>
</feature>
<feature type="region of interest" description="Disordered" evidence="1">
    <location>
        <begin position="1274"/>
        <end position="1422"/>
    </location>
</feature>
<feature type="compositionally biased region" description="Polar residues" evidence="1">
    <location>
        <begin position="249"/>
        <end position="266"/>
    </location>
</feature>
<sequence length="1422" mass="148447">MLSPGAESTPQSSKPPPRLSWAGSRPKRGSLRRSRDDSIRIHNPFKDYESDEDEESISQRHASMATAGESRYTTSRIGRRLQAGGLAFFGYLRDEIMQQEERIQCKMKSSFAVNAPKVPQPSDAWVQAITRPQSRICESMGGSVRSTLTSRCSSDSIPQRSHHLSANGMPPHPGSVRAATAPHTTRARRDVHSAHASTAPLCLSRGLYGLAPARQEPAEPANLDAGAPDDFENAALSMAATPKPCPDQVPTSSSAPLGSQPATSTHPLAASAPCLSLSPSHTDQAFTPVTGTAEDHPQTSVKPPPTHMTQSVSGTIPARPSTAAAHAGMPGQMLANTKSSRASSARAPLPHSPFMGPALHSEPTFQHSPTSSHSGTGHAHHGSSGFGSAGRHARCVDGAVRTVEGLHQPVLDSSLVSTFPKRTTSAGPSPPGSPNFSPSRVRSRSSSPPSRPDSAAEDANTPHDEYHPWVKPGQFARFPERTACTGQPLDTPEAAATATVHAALESSFNNVSKTGHSFRKVPAHMSRVQGCTASGVGGGGGGGGDDVSRVHPNISPAAAHPITATAGSSTSSPGTAALRPSHQHPQHHVHPVQSANTTKTFVATSTMSQGGPEGGRIHRKSQESTVLAHSAQISGRESAAHTQSTQMLGQGSLLQPTPSHTVAPPDLRSLAASAKGATLSARSTHPHEHTPSRHSGSIHAGGPAPSAGPASIVAASEPDDDSSSHAHPLHPLGKKADAGPRRRARRASSPSGLSRHRTPTALSGMRLKGLKKCEADGCSSYRRRLSQALAIPFDTEDDGDVSDLAENASKGLSTYRSSLGTINSTGKGVAGADMRAECAQPAKHLCERSSTQEDVWISSSRSSGRVQEDRYGIRNSRAASSVDSQDEECGGPPIWMAGALSRLASPTAGQHSPGGSRSRHASPEKSGSRHGSPEKPGIQPQSPSSSMLASSMQSVGHGAPQLFDVTSHAVLPGATSATAQPALDLTHATPGAPTPHPPLLSNSTPPLLHTPPVSVSGHPAHVPHTPPPLPAPPTAHTSPSLAQPLGASSHSTGPSHHTLHLLPQLAPPAAVHQHPPLAVYHPTHQHLRVDSPSSPRAVALSQQQVSMPATAPYPLHQQPPQTAAASTEQLGSPPLQQSAAPAAHGEKQHRPRTLSPPPSSDQAHPLARSLANYNALPFVQGVHKTGGTQNSMQGGAEMAEQHQQQQQQQQQKDHTVLHPAQGAAAAAAATPPDTSDHDVGRPPIHAHTGLTPTSTPTKMAAGLVTKGLSRVASAATAPAASTTPVVTKGGLHSPSHMHSLRASPQSPRAPTQENTAQQNSALTEGPAHGDPRPSSLKPAHVPRLSLQSQQHQHPQQHHPQQQHQQLLTQHMRLQSAQQQHAKPLSLPYQKPAWRPSTAQPQPQTAQSAAAALAEMVSAHERW</sequence>
<name>A0ABQ7GAV0_DUNSA</name>
<feature type="region of interest" description="Disordered" evidence="1">
    <location>
        <begin position="1181"/>
        <end position="1258"/>
    </location>
</feature>
<feature type="compositionally biased region" description="Low complexity" evidence="1">
    <location>
        <begin position="563"/>
        <end position="577"/>
    </location>
</feature>
<feature type="region of interest" description="Disordered" evidence="1">
    <location>
        <begin position="849"/>
        <end position="955"/>
    </location>
</feature>
<feature type="region of interest" description="Disordered" evidence="1">
    <location>
        <begin position="985"/>
        <end position="1060"/>
    </location>
</feature>
<organism evidence="2 3">
    <name type="scientific">Dunaliella salina</name>
    <name type="common">Green alga</name>
    <name type="synonym">Protococcus salinus</name>
    <dbReference type="NCBI Taxonomy" id="3046"/>
    <lineage>
        <taxon>Eukaryota</taxon>
        <taxon>Viridiplantae</taxon>
        <taxon>Chlorophyta</taxon>
        <taxon>core chlorophytes</taxon>
        <taxon>Chlorophyceae</taxon>
        <taxon>CS clade</taxon>
        <taxon>Chlamydomonadales</taxon>
        <taxon>Dunaliellaceae</taxon>
        <taxon>Dunaliella</taxon>
    </lineage>
</organism>
<feature type="compositionally biased region" description="Polar residues" evidence="1">
    <location>
        <begin position="1371"/>
        <end position="1380"/>
    </location>
</feature>
<comment type="caution">
    <text evidence="2">The sequence shown here is derived from an EMBL/GenBank/DDBJ whole genome shotgun (WGS) entry which is preliminary data.</text>
</comment>
<feature type="compositionally biased region" description="Low complexity" evidence="1">
    <location>
        <begin position="1274"/>
        <end position="1287"/>
    </location>
</feature>
<accession>A0ABQ7GAV0</accession>
<feature type="compositionally biased region" description="Basic residues" evidence="1">
    <location>
        <begin position="581"/>
        <end position="590"/>
    </location>
</feature>
<feature type="region of interest" description="Disordered" evidence="1">
    <location>
        <begin position="240"/>
        <end position="391"/>
    </location>
</feature>